<dbReference type="EMBL" id="JAAGMN010001872">
    <property type="protein sequence ID" value="NEE08452.1"/>
    <property type="molecule type" value="Genomic_DNA"/>
</dbReference>
<evidence type="ECO:0008006" key="2">
    <source>
        <dbReference type="Google" id="ProtNLM"/>
    </source>
</evidence>
<gene>
    <name evidence="1" type="ORF">G3M58_18585</name>
</gene>
<evidence type="ECO:0000313" key="1">
    <source>
        <dbReference type="EMBL" id="NEE08452.1"/>
    </source>
</evidence>
<sequence length="69" mass="7258">GDFPEALSHNRSAHAIAGRMELRYEEAQALDGIAATREALGDPEAADDRLRAGSLFAAMGVPTAAFRSS</sequence>
<name>A0A6G3WSN6_9ACTN</name>
<organism evidence="1">
    <name type="scientific">Streptomyces sp. SID7499</name>
    <dbReference type="NCBI Taxonomy" id="2706086"/>
    <lineage>
        <taxon>Bacteria</taxon>
        <taxon>Bacillati</taxon>
        <taxon>Actinomycetota</taxon>
        <taxon>Actinomycetes</taxon>
        <taxon>Kitasatosporales</taxon>
        <taxon>Streptomycetaceae</taxon>
        <taxon>Streptomyces</taxon>
    </lineage>
</organism>
<proteinExistence type="predicted"/>
<reference evidence="1" key="1">
    <citation type="submission" date="2020-01" db="EMBL/GenBank/DDBJ databases">
        <title>Insect and environment-associated Actinomycetes.</title>
        <authorList>
            <person name="Currrie C."/>
            <person name="Chevrette M."/>
            <person name="Carlson C."/>
            <person name="Stubbendieck R."/>
            <person name="Wendt-Pienkowski E."/>
        </authorList>
    </citation>
    <scope>NUCLEOTIDE SEQUENCE</scope>
    <source>
        <strain evidence="1">SID7499</strain>
    </source>
</reference>
<feature type="non-terminal residue" evidence="1">
    <location>
        <position position="1"/>
    </location>
</feature>
<accession>A0A6G3WSN6</accession>
<protein>
    <recommendedName>
        <fullName evidence="2">Tetratricopeptide repeat protein</fullName>
    </recommendedName>
</protein>
<dbReference type="AlphaFoldDB" id="A0A6G3WSN6"/>
<comment type="caution">
    <text evidence="1">The sequence shown here is derived from an EMBL/GenBank/DDBJ whole genome shotgun (WGS) entry which is preliminary data.</text>
</comment>